<evidence type="ECO:0000313" key="8">
    <source>
        <dbReference type="EMBL" id="PLS26338.1"/>
    </source>
</evidence>
<feature type="transmembrane region" description="Helical" evidence="7">
    <location>
        <begin position="135"/>
        <end position="154"/>
    </location>
</feature>
<evidence type="ECO:0000256" key="4">
    <source>
        <dbReference type="ARBA" id="ARBA00022692"/>
    </source>
</evidence>
<feature type="transmembrane region" description="Helical" evidence="7">
    <location>
        <begin position="12"/>
        <end position="31"/>
    </location>
</feature>
<feature type="transmembrane region" description="Helical" evidence="7">
    <location>
        <begin position="75"/>
        <end position="98"/>
    </location>
</feature>
<keyword evidence="9" id="KW-1185">Reference proteome</keyword>
<feature type="transmembrane region" description="Helical" evidence="7">
    <location>
        <begin position="178"/>
        <end position="200"/>
    </location>
</feature>
<comment type="caution">
    <text evidence="8">The sequence shown here is derived from an EMBL/GenBank/DDBJ whole genome shotgun (WGS) entry which is preliminary data.</text>
</comment>
<dbReference type="InterPro" id="IPR004776">
    <property type="entry name" value="Mem_transp_PIN-like"/>
</dbReference>
<keyword evidence="4 7" id="KW-0812">Transmembrane</keyword>
<dbReference type="PANTHER" id="PTHR36838:SF1">
    <property type="entry name" value="SLR1864 PROTEIN"/>
    <property type="match status" value="1"/>
</dbReference>
<dbReference type="EMBL" id="NMWT01000028">
    <property type="protein sequence ID" value="PLS26338.1"/>
    <property type="molecule type" value="Genomic_DNA"/>
</dbReference>
<proteinExistence type="predicted"/>
<evidence type="ECO:0000313" key="9">
    <source>
        <dbReference type="Proteomes" id="UP000235034"/>
    </source>
</evidence>
<evidence type="ECO:0000256" key="3">
    <source>
        <dbReference type="ARBA" id="ARBA00022475"/>
    </source>
</evidence>
<evidence type="ECO:0000256" key="5">
    <source>
        <dbReference type="ARBA" id="ARBA00022989"/>
    </source>
</evidence>
<feature type="transmembrane region" description="Helical" evidence="7">
    <location>
        <begin position="110"/>
        <end position="129"/>
    </location>
</feature>
<organism evidence="8 9">
    <name type="scientific">Bifidobacterium parmae</name>
    <dbReference type="NCBI Taxonomy" id="361854"/>
    <lineage>
        <taxon>Bacteria</taxon>
        <taxon>Bacillati</taxon>
        <taxon>Actinomycetota</taxon>
        <taxon>Actinomycetes</taxon>
        <taxon>Bifidobacteriales</taxon>
        <taxon>Bifidobacteriaceae</taxon>
        <taxon>Bifidobacterium</taxon>
    </lineage>
</organism>
<dbReference type="AlphaFoldDB" id="A0A2N5IWK9"/>
<name>A0A2N5IWK9_9BIFI</name>
<protein>
    <submittedName>
        <fullName evidence="8">Permease</fullName>
    </submittedName>
</protein>
<reference evidence="8 9" key="1">
    <citation type="submission" date="2017-07" db="EMBL/GenBank/DDBJ databases">
        <title>Bifidobacterium novel species.</title>
        <authorList>
            <person name="Lugli G.A."/>
            <person name="Milani C."/>
            <person name="Duranti S."/>
            <person name="Mangifesta M."/>
        </authorList>
    </citation>
    <scope>NUCLEOTIDE SEQUENCE [LARGE SCALE GENOMIC DNA]</scope>
    <source>
        <strain evidence="8 9">77</strain>
    </source>
</reference>
<dbReference type="PANTHER" id="PTHR36838">
    <property type="entry name" value="AUXIN EFFLUX CARRIER FAMILY PROTEIN"/>
    <property type="match status" value="1"/>
</dbReference>
<feature type="transmembrane region" description="Helical" evidence="7">
    <location>
        <begin position="309"/>
        <end position="330"/>
    </location>
</feature>
<accession>A0A2N5IWK9</accession>
<dbReference type="Proteomes" id="UP000235034">
    <property type="component" value="Unassembled WGS sequence"/>
</dbReference>
<comment type="subcellular location">
    <subcellularLocation>
        <location evidence="1">Membrane</location>
        <topology evidence="1">Multi-pass membrane protein</topology>
    </subcellularLocation>
</comment>
<keyword evidence="5 7" id="KW-1133">Transmembrane helix</keyword>
<keyword evidence="6 7" id="KW-0472">Membrane</keyword>
<dbReference type="Pfam" id="PF03547">
    <property type="entry name" value="Mem_trans"/>
    <property type="match status" value="1"/>
</dbReference>
<evidence type="ECO:0000256" key="1">
    <source>
        <dbReference type="ARBA" id="ARBA00004141"/>
    </source>
</evidence>
<evidence type="ECO:0000256" key="2">
    <source>
        <dbReference type="ARBA" id="ARBA00022448"/>
    </source>
</evidence>
<dbReference type="GO" id="GO:0055085">
    <property type="term" value="P:transmembrane transport"/>
    <property type="evidence" value="ECO:0007669"/>
    <property type="project" value="InterPro"/>
</dbReference>
<keyword evidence="3" id="KW-1003">Cell membrane</keyword>
<evidence type="ECO:0000256" key="6">
    <source>
        <dbReference type="ARBA" id="ARBA00023136"/>
    </source>
</evidence>
<feature type="transmembrane region" description="Helical" evidence="7">
    <location>
        <begin position="43"/>
        <end position="63"/>
    </location>
</feature>
<sequence>MREGESVQQFGIVLGQMIGMAVMMVVGYICVKSKVLGEAALDGICAFILKAGIPLLVFSNAVSGTTRADLIGSDAIIAMTLVMYALLIGLFTLLSHVLRLKRERGRMFRGCFAFGNAGFIGLPLILALFPGKGALYFALMSIVDQFLLWTYGVWTCKKVDDRQSIADERPAHGWLDRLAPLVSPALIAVVLAVTLILAGVTIPDVVLTPLKTLGSTASPLSMVYLGGLFAIRDWTGILRKYELYVGIVVKMLLVPVGFYALLTAVPPMLGLGAANPDMVHMMTLVSGLPTMSTMVMFAEREHNQPEYAIGMVLVTTVASLFTLTAVSFLVF</sequence>
<dbReference type="GO" id="GO:0016020">
    <property type="term" value="C:membrane"/>
    <property type="evidence" value="ECO:0007669"/>
    <property type="project" value="UniProtKB-SubCell"/>
</dbReference>
<feature type="transmembrane region" description="Helical" evidence="7">
    <location>
        <begin position="243"/>
        <end position="266"/>
    </location>
</feature>
<evidence type="ECO:0000256" key="7">
    <source>
        <dbReference type="SAM" id="Phobius"/>
    </source>
</evidence>
<gene>
    <name evidence="8" type="ORF">Uis4E_1913</name>
</gene>
<keyword evidence="2" id="KW-0813">Transport</keyword>
<feature type="transmembrane region" description="Helical" evidence="7">
    <location>
        <begin position="212"/>
        <end position="231"/>
    </location>
</feature>